<gene>
    <name evidence="2" type="ORF">SAMN04488696_1008</name>
</gene>
<proteinExistence type="predicted"/>
<evidence type="ECO:0000256" key="1">
    <source>
        <dbReference type="SAM" id="MobiDB-lite"/>
    </source>
</evidence>
<evidence type="ECO:0000313" key="2">
    <source>
        <dbReference type="EMBL" id="SFM33182.1"/>
    </source>
</evidence>
<dbReference type="RefSeq" id="WP_177187967.1">
    <property type="nucleotide sequence ID" value="NZ_FOUJ01000001.1"/>
</dbReference>
<feature type="region of interest" description="Disordered" evidence="1">
    <location>
        <begin position="282"/>
        <end position="335"/>
    </location>
</feature>
<dbReference type="EMBL" id="FOUJ01000001">
    <property type="protein sequence ID" value="SFM33182.1"/>
    <property type="molecule type" value="Genomic_DNA"/>
</dbReference>
<protein>
    <submittedName>
        <fullName evidence="2">Uncharacterized protein</fullName>
    </submittedName>
</protein>
<name>A0A1I4PZE9_9EURY</name>
<dbReference type="AlphaFoldDB" id="A0A1I4PZE9"/>
<keyword evidence="3" id="KW-1185">Reference proteome</keyword>
<reference evidence="3" key="1">
    <citation type="submission" date="2016-10" db="EMBL/GenBank/DDBJ databases">
        <authorList>
            <person name="Varghese N."/>
            <person name="Submissions S."/>
        </authorList>
    </citation>
    <scope>NUCLEOTIDE SEQUENCE [LARGE SCALE GENOMIC DNA]</scope>
    <source>
        <strain evidence="3">Mob M</strain>
    </source>
</reference>
<dbReference type="OrthoDB" id="125685at2157"/>
<organism evidence="2 3">
    <name type="scientific">Methanolobus profundi</name>
    <dbReference type="NCBI Taxonomy" id="487685"/>
    <lineage>
        <taxon>Archaea</taxon>
        <taxon>Methanobacteriati</taxon>
        <taxon>Methanobacteriota</taxon>
        <taxon>Stenosarchaea group</taxon>
        <taxon>Methanomicrobia</taxon>
        <taxon>Methanosarcinales</taxon>
        <taxon>Methanosarcinaceae</taxon>
        <taxon>Methanolobus</taxon>
    </lineage>
</organism>
<dbReference type="STRING" id="487685.SAMN04488696_1008"/>
<accession>A0A1I4PZE9</accession>
<sequence>MRMDILLLGILSVVLMSAPIAAAEYNHDEVKNIIYEAGKERDPGFTEDLTWYVGDEDHSGVVGFWENGHLTPEMKIIDHWDVDDPMIMMTGEMTDQFGITTGYASFTAPTPGGEQVYVDIQGYDLPLSEIEPVADNIFIRLVERSAASGAISGSMNTIYTGSDIYNEVVEAIRDIRPGFTDDGYWYVGDDEHAGLVDYSELALKPEMKDPGYWDINERMIMSEDPDMIISSDIVFDAPTPYGTRVYVTVDGYNVPLSEIQPVAVVIYNTLVERSFESGAIGEDVTEDAVTQDDPTGTSLGDIESDSQQDTVSDDIPTVTDDETESTGLDDDSTDNDLEDELAEIDELFAKYDLLFEEGLIEYEGELDVEDIDKQDIEDIQNIQMNYILPEDFVESMEQEAVILDMLRDESSEDIDKLDEIDTSEEQDVEANKAIIKEVFRDGFNFEDGGAVTVGGGPDYEGKEKVAEKLSETPYLDAFDKTRKETMEKYKTGHEAASFFSDTYGDSKISKYFEKADKVNSIKEEVDKYVGAYKDTKKLSEMKGSSGTAAKALYGTVKVGQEVADKIPVVGSLIKTGLEVAEKTVMIMPELDDAIKNSDARQGVITNGPIGTSTPNAFLDSYGKMTQTQDGPSYSLPYTDENGEEHEISPDQWVKVTTKTGTYYVPTDEWENPIGDIALKDSGSSWKPWKWDNCQVVKRSNPKIAYNNGEEYDL</sequence>
<dbReference type="Proteomes" id="UP000198535">
    <property type="component" value="Unassembled WGS sequence"/>
</dbReference>
<feature type="compositionally biased region" description="Acidic residues" evidence="1">
    <location>
        <begin position="319"/>
        <end position="335"/>
    </location>
</feature>
<evidence type="ECO:0000313" key="3">
    <source>
        <dbReference type="Proteomes" id="UP000198535"/>
    </source>
</evidence>